<proteinExistence type="predicted"/>
<dbReference type="PANTHER" id="PTHR38657">
    <property type="entry name" value="SLR1343 PROTEIN"/>
    <property type="match status" value="1"/>
</dbReference>
<sequence>MTVWVLGDQLDPSAAPPQSDDRVLMIEAHAFGDRLPYHPQKLALVFSAMRHFRDDLRERGYEVTYVEAETFGEGLDRYFDAAPGDDLVMLDPPSHGAGERLRELVAARGGSLTLVENDLFLTTPTDFDDWAGDADTYRQEHWYRHARRETGVLMDGDDPVGGEWNYDDRNRETPPEGWTPPEAPRFEPDETTREVIGFVRERYPDAWGSPEPFVWPVTREEAKQALSHFVEVRLPEFGPYQDAMVDGEWALCHSLLSAAINLGLLHPREAVEAVEEAYEAGDAPLNSAEGFVRQVLGWREFVRHVYRRSMPELAAANQLDQTESLPEAYWTGETDMRCLSEAVGHVRDRGYAHHIERLMVLSNFALVYGVDPAELDRWFHLGFVDAYHWVTTPNVVAMGSFGTDVLSSKPYASSGNYVNEMSDYCSSCPYAVSKTTGENACPFNALYWDFLKENEERLRGTGRMGLMYSHVDRKDDEEWDAIRARADEIRRMGRAGTL</sequence>
<keyword evidence="1" id="KW-0456">Lyase</keyword>
<dbReference type="Gene3D" id="1.25.40.80">
    <property type="match status" value="1"/>
</dbReference>
<name>A0A0K1ISB5_HALGI</name>
<gene>
    <name evidence="1" type="ORF">ABY42_06030</name>
</gene>
<organism evidence="1 2">
    <name type="scientific">Haloferax gibbonsii</name>
    <dbReference type="NCBI Taxonomy" id="35746"/>
    <lineage>
        <taxon>Archaea</taxon>
        <taxon>Methanobacteriati</taxon>
        <taxon>Methanobacteriota</taxon>
        <taxon>Stenosarchaea group</taxon>
        <taxon>Halobacteria</taxon>
        <taxon>Halobacteriales</taxon>
        <taxon>Haloferacaceae</taxon>
        <taxon>Haloferax</taxon>
    </lineage>
</organism>
<dbReference type="Gene3D" id="3.40.50.620">
    <property type="entry name" value="HUPs"/>
    <property type="match status" value="1"/>
</dbReference>
<dbReference type="PANTHER" id="PTHR38657:SF1">
    <property type="entry name" value="SLR1343 PROTEIN"/>
    <property type="match status" value="1"/>
</dbReference>
<dbReference type="Gene3D" id="1.10.10.1710">
    <property type="entry name" value="Deoxyribodipyrimidine photolyase-related"/>
    <property type="match status" value="1"/>
</dbReference>
<dbReference type="InterPro" id="IPR014729">
    <property type="entry name" value="Rossmann-like_a/b/a_fold"/>
</dbReference>
<dbReference type="PATRIC" id="fig|35746.4.peg.1282"/>
<accession>A0A0K1ISB5</accession>
<dbReference type="InterPro" id="IPR052551">
    <property type="entry name" value="UV-DNA_repair_photolyase"/>
</dbReference>
<evidence type="ECO:0000313" key="2">
    <source>
        <dbReference type="Proteomes" id="UP000066124"/>
    </source>
</evidence>
<reference evidence="2" key="1">
    <citation type="journal article" date="2015" name="J. Biotechnol.">
        <title>Complete genome sequence of Haloferax gibbonsii strain ARA6, a potential producer of polyhydroxyalkanoates and halocins isolated from Araruama, Rio de Janeiro, Brasil.</title>
        <authorList>
            <person name="Pinto L.H."/>
            <person name="D'Alincourt Carvalho-Assef A.P."/>
            <person name="Vieira R.P."/>
            <person name="Clementino M.M."/>
            <person name="Albano R.M."/>
        </authorList>
    </citation>
    <scope>NUCLEOTIDE SEQUENCE [LARGE SCALE GENOMIC DNA]</scope>
    <source>
        <strain evidence="2">ARA6</strain>
    </source>
</reference>
<protein>
    <submittedName>
        <fullName evidence="1">Photolyase</fullName>
    </submittedName>
</protein>
<dbReference type="InterPro" id="IPR007357">
    <property type="entry name" value="PhrB-like"/>
</dbReference>
<dbReference type="GeneID" id="25245500"/>
<dbReference type="InterPro" id="IPR036134">
    <property type="entry name" value="Crypto/Photolyase_FAD-like_sf"/>
</dbReference>
<dbReference type="Pfam" id="PF04244">
    <property type="entry name" value="DPRP"/>
    <property type="match status" value="1"/>
</dbReference>
<evidence type="ECO:0000313" key="1">
    <source>
        <dbReference type="EMBL" id="AKU07319.1"/>
    </source>
</evidence>
<dbReference type="Gene3D" id="1.10.579.10">
    <property type="entry name" value="DNA Cyclobutane Dipyrimidine Photolyase, subunit A, domain 3"/>
    <property type="match status" value="1"/>
</dbReference>
<dbReference type="KEGG" id="hgi:ABY42_06030"/>
<dbReference type="Proteomes" id="UP000066124">
    <property type="component" value="Chromosome"/>
</dbReference>
<dbReference type="AlphaFoldDB" id="A0A0K1ISB5"/>
<dbReference type="SUPFAM" id="SSF48173">
    <property type="entry name" value="Cryptochrome/photolyase FAD-binding domain"/>
    <property type="match status" value="1"/>
</dbReference>
<dbReference type="GO" id="GO:0016829">
    <property type="term" value="F:lyase activity"/>
    <property type="evidence" value="ECO:0007669"/>
    <property type="project" value="UniProtKB-KW"/>
</dbReference>
<dbReference type="RefSeq" id="WP_050458947.1">
    <property type="nucleotide sequence ID" value="NZ_CP011947.1"/>
</dbReference>
<dbReference type="EMBL" id="CP011947">
    <property type="protein sequence ID" value="AKU07319.1"/>
    <property type="molecule type" value="Genomic_DNA"/>
</dbReference>